<evidence type="ECO:0000256" key="7">
    <source>
        <dbReference type="RuleBase" id="RU003453"/>
    </source>
</evidence>
<dbReference type="InterPro" id="IPR009079">
    <property type="entry name" value="4_helix_cytokine-like_core"/>
</dbReference>
<keyword evidence="4" id="KW-0964">Secreted</keyword>
<keyword evidence="8" id="KW-0175">Coiled coil</keyword>
<evidence type="ECO:0000256" key="9">
    <source>
        <dbReference type="SAM" id="SignalP"/>
    </source>
</evidence>
<evidence type="ECO:0000313" key="10">
    <source>
        <dbReference type="EMBL" id="AZL87293.1"/>
    </source>
</evidence>
<dbReference type="InterPro" id="IPR003443">
    <property type="entry name" value="IL-15/IL-21_fam"/>
</dbReference>
<feature type="signal peptide" evidence="9">
    <location>
        <begin position="1"/>
        <end position="17"/>
    </location>
</feature>
<gene>
    <name evidence="10" type="primary">IL-21</name>
</gene>
<dbReference type="GO" id="GO:0005126">
    <property type="term" value="F:cytokine receptor binding"/>
    <property type="evidence" value="ECO:0007669"/>
    <property type="project" value="InterPro"/>
</dbReference>
<organism evidence="10">
    <name type="scientific">Trachinotus ovatus</name>
    <name type="common">Derbio</name>
    <name type="synonym">Gasterosteus ovatus</name>
    <dbReference type="NCBI Taxonomy" id="173339"/>
    <lineage>
        <taxon>Eukaryota</taxon>
        <taxon>Metazoa</taxon>
        <taxon>Chordata</taxon>
        <taxon>Craniata</taxon>
        <taxon>Vertebrata</taxon>
        <taxon>Euteleostomi</taxon>
        <taxon>Actinopterygii</taxon>
        <taxon>Neopterygii</taxon>
        <taxon>Teleostei</taxon>
        <taxon>Neoteleostei</taxon>
        <taxon>Acanthomorphata</taxon>
        <taxon>Carangaria</taxon>
        <taxon>Carangiformes</taxon>
        <taxon>Carangidae</taxon>
        <taxon>Trachinotus</taxon>
    </lineage>
</organism>
<keyword evidence="3 7" id="KW-0202">Cytokine</keyword>
<dbReference type="EMBL" id="MK224506">
    <property type="protein sequence ID" value="AZL87293.1"/>
    <property type="molecule type" value="mRNA"/>
</dbReference>
<feature type="coiled-coil region" evidence="8">
    <location>
        <begin position="27"/>
        <end position="54"/>
    </location>
</feature>
<accession>A0A3S8UUW5</accession>
<keyword evidence="5 9" id="KW-0732">Signal</keyword>
<comment type="similarity">
    <text evidence="2 7">Belongs to the IL-15/IL-21 family.</text>
</comment>
<reference evidence="10" key="1">
    <citation type="submission" date="2018-11" db="EMBL/GenBank/DDBJ databases">
        <authorList>
            <person name="Wu Y."/>
            <person name="Sun Y."/>
            <person name="Zhou Y."/>
        </authorList>
    </citation>
    <scope>NUCLEOTIDE SEQUENCE</scope>
</reference>
<keyword evidence="6" id="KW-1015">Disulfide bond</keyword>
<evidence type="ECO:0000256" key="3">
    <source>
        <dbReference type="ARBA" id="ARBA00022514"/>
    </source>
</evidence>
<name>A0A3S8UUW5_TRAOV</name>
<evidence type="ECO:0000256" key="4">
    <source>
        <dbReference type="ARBA" id="ARBA00022525"/>
    </source>
</evidence>
<proteinExistence type="evidence at transcript level"/>
<comment type="subcellular location">
    <subcellularLocation>
        <location evidence="1">Secreted</location>
    </subcellularLocation>
</comment>
<dbReference type="Pfam" id="PF02372">
    <property type="entry name" value="IL15"/>
    <property type="match status" value="1"/>
</dbReference>
<evidence type="ECO:0000256" key="2">
    <source>
        <dbReference type="ARBA" id="ARBA00006050"/>
    </source>
</evidence>
<dbReference type="SUPFAM" id="SSF47266">
    <property type="entry name" value="4-helical cytokines"/>
    <property type="match status" value="1"/>
</dbReference>
<dbReference type="OrthoDB" id="9426569at2759"/>
<dbReference type="GO" id="GO:0006955">
    <property type="term" value="P:immune response"/>
    <property type="evidence" value="ECO:0007669"/>
    <property type="project" value="InterPro"/>
</dbReference>
<evidence type="ECO:0000256" key="8">
    <source>
        <dbReference type="SAM" id="Coils"/>
    </source>
</evidence>
<dbReference type="PANTHER" id="PTHR14356">
    <property type="entry name" value="INTERLEUKIN-15-RELATED"/>
    <property type="match status" value="1"/>
</dbReference>
<feature type="chain" id="PRO_5019478670" description="Interleukin" evidence="9">
    <location>
        <begin position="18"/>
        <end position="152"/>
    </location>
</feature>
<dbReference type="GO" id="GO:0005615">
    <property type="term" value="C:extracellular space"/>
    <property type="evidence" value="ECO:0007669"/>
    <property type="project" value="UniProtKB-KW"/>
</dbReference>
<evidence type="ECO:0000256" key="1">
    <source>
        <dbReference type="ARBA" id="ARBA00004613"/>
    </source>
</evidence>
<dbReference type="AlphaFoldDB" id="A0A3S8UUW5"/>
<evidence type="ECO:0000256" key="6">
    <source>
        <dbReference type="ARBA" id="ARBA00023157"/>
    </source>
</evidence>
<sequence length="152" mass="17410">MKLVVLCLFAVCCYSLANTTTANGPNEIILRRKLEEVLRQLNEVRENLQHEEKMLNTPPENIEDCCCVSALRCFRDNLKVHFNDTERKQRKLFKSLQSPLTERGLAFCESGNNTVSQSSCQGCESHPKAKVQDFFNRLESLIQRGITKLSMK</sequence>
<dbReference type="GO" id="GO:0005125">
    <property type="term" value="F:cytokine activity"/>
    <property type="evidence" value="ECO:0007669"/>
    <property type="project" value="UniProtKB-KW"/>
</dbReference>
<evidence type="ECO:0000256" key="5">
    <source>
        <dbReference type="ARBA" id="ARBA00022729"/>
    </source>
</evidence>
<dbReference type="Gene3D" id="1.20.1250.70">
    <property type="entry name" value="Interleukin-15/Interleukin-21"/>
    <property type="match status" value="1"/>
</dbReference>
<protein>
    <recommendedName>
        <fullName evidence="7">Interleukin</fullName>
    </recommendedName>
</protein>